<dbReference type="AlphaFoldDB" id="A0A917G6N2"/>
<proteinExistence type="inferred from homology"/>
<organism evidence="9 10">
    <name type="scientific">Lysinibacillus alkalisoli</name>
    <dbReference type="NCBI Taxonomy" id="1911548"/>
    <lineage>
        <taxon>Bacteria</taxon>
        <taxon>Bacillati</taxon>
        <taxon>Bacillota</taxon>
        <taxon>Bacilli</taxon>
        <taxon>Bacillales</taxon>
        <taxon>Bacillaceae</taxon>
        <taxon>Lysinibacillus</taxon>
    </lineage>
</organism>
<comment type="subcellular location">
    <subcellularLocation>
        <location evidence="1">Membrane</location>
        <topology evidence="1">Lipid-anchor</topology>
    </subcellularLocation>
</comment>
<comment type="similarity">
    <text evidence="6">Belongs to the nlpA lipoprotein family.</text>
</comment>
<evidence type="ECO:0000256" key="4">
    <source>
        <dbReference type="ARBA" id="ARBA00023139"/>
    </source>
</evidence>
<reference evidence="9" key="1">
    <citation type="journal article" date="2014" name="Int. J. Syst. Evol. Microbiol.">
        <title>Complete genome sequence of Corynebacterium casei LMG S-19264T (=DSM 44701T), isolated from a smear-ripened cheese.</title>
        <authorList>
            <consortium name="US DOE Joint Genome Institute (JGI-PGF)"/>
            <person name="Walter F."/>
            <person name="Albersmeier A."/>
            <person name="Kalinowski J."/>
            <person name="Ruckert C."/>
        </authorList>
    </citation>
    <scope>NUCLEOTIDE SEQUENCE</scope>
    <source>
        <strain evidence="9">CGMCC 1.15760</strain>
    </source>
</reference>
<evidence type="ECO:0000256" key="7">
    <source>
        <dbReference type="PIRSR" id="PIRSR002854-1"/>
    </source>
</evidence>
<dbReference type="PANTHER" id="PTHR30429">
    <property type="entry name" value="D-METHIONINE-BINDING LIPOPROTEIN METQ"/>
    <property type="match status" value="1"/>
</dbReference>
<keyword evidence="5 6" id="KW-0449">Lipoprotein</keyword>
<evidence type="ECO:0000256" key="8">
    <source>
        <dbReference type="SAM" id="SignalP"/>
    </source>
</evidence>
<gene>
    <name evidence="9" type="ORF">GCM10007425_20520</name>
</gene>
<dbReference type="PANTHER" id="PTHR30429:SF3">
    <property type="entry name" value="LIPOPROTEIN"/>
    <property type="match status" value="1"/>
</dbReference>
<feature type="signal peptide" evidence="8">
    <location>
        <begin position="1"/>
        <end position="18"/>
    </location>
</feature>
<dbReference type="Proteomes" id="UP000616608">
    <property type="component" value="Unassembled WGS sequence"/>
</dbReference>
<keyword evidence="10" id="KW-1185">Reference proteome</keyword>
<comment type="caution">
    <text evidence="9">The sequence shown here is derived from an EMBL/GenBank/DDBJ whole genome shotgun (WGS) entry which is preliminary data.</text>
</comment>
<evidence type="ECO:0000256" key="6">
    <source>
        <dbReference type="PIRNR" id="PIRNR002854"/>
    </source>
</evidence>
<dbReference type="PIRSF" id="PIRSF002854">
    <property type="entry name" value="MetQ"/>
    <property type="match status" value="1"/>
</dbReference>
<dbReference type="RefSeq" id="WP_188614960.1">
    <property type="nucleotide sequence ID" value="NZ_BMJT01000006.1"/>
</dbReference>
<evidence type="ECO:0000256" key="2">
    <source>
        <dbReference type="ARBA" id="ARBA00022729"/>
    </source>
</evidence>
<evidence type="ECO:0000256" key="3">
    <source>
        <dbReference type="ARBA" id="ARBA00023136"/>
    </source>
</evidence>
<dbReference type="InterPro" id="IPR004872">
    <property type="entry name" value="Lipoprotein_NlpA"/>
</dbReference>
<reference evidence="9" key="2">
    <citation type="submission" date="2020-09" db="EMBL/GenBank/DDBJ databases">
        <authorList>
            <person name="Sun Q."/>
            <person name="Zhou Y."/>
        </authorList>
    </citation>
    <scope>NUCLEOTIDE SEQUENCE</scope>
    <source>
        <strain evidence="9">CGMCC 1.15760</strain>
    </source>
</reference>
<feature type="chain" id="PRO_5038993389" description="Lipoprotein" evidence="8">
    <location>
        <begin position="19"/>
        <end position="290"/>
    </location>
</feature>
<dbReference type="GO" id="GO:0016020">
    <property type="term" value="C:membrane"/>
    <property type="evidence" value="ECO:0007669"/>
    <property type="project" value="UniProtKB-SubCell"/>
</dbReference>
<feature type="lipid moiety-binding region" description="S-diacylglycerol cysteine" evidence="7">
    <location>
        <position position="20"/>
    </location>
</feature>
<evidence type="ECO:0000256" key="1">
    <source>
        <dbReference type="ARBA" id="ARBA00004635"/>
    </source>
</evidence>
<evidence type="ECO:0000256" key="5">
    <source>
        <dbReference type="ARBA" id="ARBA00023288"/>
    </source>
</evidence>
<keyword evidence="3" id="KW-0472">Membrane</keyword>
<protein>
    <recommendedName>
        <fullName evidence="6">Lipoprotein</fullName>
    </recommendedName>
</protein>
<sequence>MKKFGIISLLVISLFALAACGKDTGAEKKEEKKEVVIGVTGTDGEQWNVLKELAEKEGITITLQEFSDYTLPNKALADGDIDLNSFQHIAFLSQFEKENNTGLVPIGATVIAPLGIYSSKVKDVNEVKEGDKVAIPDDPSNQGRALQLLQSAGLIKLADNAGLFADVSQITENKRNLDIIPMVAQQTPRALEDVTLSIINNGIAGQAGFDPLKDPIYLEDAESEEAQPYVNIFAAKAADKDNKVLQRIVELYHDQAVIDEVQKETAGGSIVVERTGAELEKVLKDLQEEK</sequence>
<dbReference type="EMBL" id="BMJT01000006">
    <property type="protein sequence ID" value="GGG25779.1"/>
    <property type="molecule type" value="Genomic_DNA"/>
</dbReference>
<name>A0A917G6N2_9BACI</name>
<dbReference type="PROSITE" id="PS51257">
    <property type="entry name" value="PROKAR_LIPOPROTEIN"/>
    <property type="match status" value="1"/>
</dbReference>
<evidence type="ECO:0000313" key="10">
    <source>
        <dbReference type="Proteomes" id="UP000616608"/>
    </source>
</evidence>
<accession>A0A917G6N2</accession>
<keyword evidence="2 8" id="KW-0732">Signal</keyword>
<dbReference type="Pfam" id="PF03180">
    <property type="entry name" value="Lipoprotein_9"/>
    <property type="match status" value="1"/>
</dbReference>
<evidence type="ECO:0000313" key="9">
    <source>
        <dbReference type="EMBL" id="GGG25779.1"/>
    </source>
</evidence>
<dbReference type="Gene3D" id="3.40.190.10">
    <property type="entry name" value="Periplasmic binding protein-like II"/>
    <property type="match status" value="2"/>
</dbReference>
<dbReference type="SUPFAM" id="SSF53850">
    <property type="entry name" value="Periplasmic binding protein-like II"/>
    <property type="match status" value="1"/>
</dbReference>
<keyword evidence="4" id="KW-0564">Palmitate</keyword>